<sequence length="146" mass="16805">MFSLIIMFIAALITAVIAWLFPNNNFYLIGLIAGVLFLIPSAFKLNKQFKKLKLYKNSLSSVDEKTKSLYRHNIFTRLSLLCPLLCLGVLQMVIGMQIMDIGYSSYEPFLGWVSLWLCINALLIFCYHFNYQLPEYIANFDEQASP</sequence>
<keyword evidence="1" id="KW-0812">Transmembrane</keyword>
<evidence type="ECO:0000313" key="3">
    <source>
        <dbReference type="Proteomes" id="UP000093391"/>
    </source>
</evidence>
<organism evidence="2 3">
    <name type="scientific">Acinetobacter larvae</name>
    <dbReference type="NCBI Taxonomy" id="1789224"/>
    <lineage>
        <taxon>Bacteria</taxon>
        <taxon>Pseudomonadati</taxon>
        <taxon>Pseudomonadota</taxon>
        <taxon>Gammaproteobacteria</taxon>
        <taxon>Moraxellales</taxon>
        <taxon>Moraxellaceae</taxon>
        <taxon>Acinetobacter</taxon>
    </lineage>
</organism>
<keyword evidence="1" id="KW-1133">Transmembrane helix</keyword>
<accession>A0A1B2LXT8</accession>
<name>A0A1B2LXT8_9GAMM</name>
<feature type="transmembrane region" description="Helical" evidence="1">
    <location>
        <begin position="109"/>
        <end position="129"/>
    </location>
</feature>
<evidence type="ECO:0000256" key="1">
    <source>
        <dbReference type="SAM" id="Phobius"/>
    </source>
</evidence>
<keyword evidence="3" id="KW-1185">Reference proteome</keyword>
<dbReference type="AlphaFoldDB" id="A0A1B2LXT8"/>
<proteinExistence type="predicted"/>
<dbReference type="EMBL" id="CP016895">
    <property type="protein sequence ID" value="AOA57751.1"/>
    <property type="molecule type" value="Genomic_DNA"/>
</dbReference>
<dbReference type="Proteomes" id="UP000093391">
    <property type="component" value="Chromosome"/>
</dbReference>
<gene>
    <name evidence="2" type="ORF">BFG52_04855</name>
</gene>
<feature type="transmembrane region" description="Helical" evidence="1">
    <location>
        <begin position="28"/>
        <end position="46"/>
    </location>
</feature>
<reference evidence="2 3" key="1">
    <citation type="submission" date="2016-08" db="EMBL/GenBank/DDBJ databases">
        <authorList>
            <person name="Seilhamer J.J."/>
        </authorList>
    </citation>
    <scope>NUCLEOTIDE SEQUENCE [LARGE SCALE GENOMIC DNA]</scope>
    <source>
        <strain evidence="2 3">BRTC-1</strain>
    </source>
</reference>
<feature type="transmembrane region" description="Helical" evidence="1">
    <location>
        <begin position="74"/>
        <end position="94"/>
    </location>
</feature>
<dbReference type="KEGG" id="ala:BFG52_04855"/>
<protein>
    <submittedName>
        <fullName evidence="2">Uncharacterized protein</fullName>
    </submittedName>
</protein>
<evidence type="ECO:0000313" key="2">
    <source>
        <dbReference type="EMBL" id="AOA57751.1"/>
    </source>
</evidence>
<dbReference type="RefSeq" id="WP_067553214.1">
    <property type="nucleotide sequence ID" value="NZ_CP016895.1"/>
</dbReference>
<keyword evidence="1" id="KW-0472">Membrane</keyword>